<reference evidence="1" key="2">
    <citation type="submission" date="2023-06" db="EMBL/GenBank/DDBJ databases">
        <authorList>
            <person name="Swenson N.G."/>
            <person name="Wegrzyn J.L."/>
            <person name="Mcevoy S.L."/>
        </authorList>
    </citation>
    <scope>NUCLEOTIDE SEQUENCE</scope>
    <source>
        <strain evidence="1">NS2018</strain>
        <tissue evidence="1">Leaf</tissue>
    </source>
</reference>
<accession>A0AA39S1Q1</accession>
<dbReference type="AlphaFoldDB" id="A0AA39S1Q1"/>
<reference evidence="1" key="1">
    <citation type="journal article" date="2022" name="Plant J.">
        <title>Strategies of tolerance reflected in two North American maple genomes.</title>
        <authorList>
            <person name="McEvoy S.L."/>
            <person name="Sezen U.U."/>
            <person name="Trouern-Trend A."/>
            <person name="McMahon S.M."/>
            <person name="Schaberg P.G."/>
            <person name="Yang J."/>
            <person name="Wegrzyn J.L."/>
            <person name="Swenson N.G."/>
        </authorList>
    </citation>
    <scope>NUCLEOTIDE SEQUENCE</scope>
    <source>
        <strain evidence="1">NS2018</strain>
    </source>
</reference>
<evidence type="ECO:0000313" key="1">
    <source>
        <dbReference type="EMBL" id="KAK0586777.1"/>
    </source>
</evidence>
<gene>
    <name evidence="1" type="ORF">LWI29_012109</name>
</gene>
<sequence length="233" mass="26857">MVTHSYKGEKKLYGGKKYKPHGKKAGKPDRFIKAKGKNMKGKCFWYHQNGHIKIDCFKFENHLEGTPFSSHFLGENSRSAAVVNFTIGSKRQSEDCSSMLWHRRLYSWKKVLTLEHTTSLGHYDESQSDQDDEPLPILNESLPVIYEPEPVMDKPQSAVDEPQPIVDVPLQRSQRVRISAIPDDYIVYLQKHDFDLGVDDDSRTYGQDVQSSQSSDWMDIMIDEQRSMDTNQV</sequence>
<evidence type="ECO:0000313" key="2">
    <source>
        <dbReference type="Proteomes" id="UP001168877"/>
    </source>
</evidence>
<name>A0AA39S1Q1_ACESA</name>
<comment type="caution">
    <text evidence="1">The sequence shown here is derived from an EMBL/GenBank/DDBJ whole genome shotgun (WGS) entry which is preliminary data.</text>
</comment>
<proteinExistence type="predicted"/>
<protein>
    <submittedName>
        <fullName evidence="1">Uncharacterized protein</fullName>
    </submittedName>
</protein>
<keyword evidence="2" id="KW-1185">Reference proteome</keyword>
<dbReference type="Proteomes" id="UP001168877">
    <property type="component" value="Unassembled WGS sequence"/>
</dbReference>
<organism evidence="1 2">
    <name type="scientific">Acer saccharum</name>
    <name type="common">Sugar maple</name>
    <dbReference type="NCBI Taxonomy" id="4024"/>
    <lineage>
        <taxon>Eukaryota</taxon>
        <taxon>Viridiplantae</taxon>
        <taxon>Streptophyta</taxon>
        <taxon>Embryophyta</taxon>
        <taxon>Tracheophyta</taxon>
        <taxon>Spermatophyta</taxon>
        <taxon>Magnoliopsida</taxon>
        <taxon>eudicotyledons</taxon>
        <taxon>Gunneridae</taxon>
        <taxon>Pentapetalae</taxon>
        <taxon>rosids</taxon>
        <taxon>malvids</taxon>
        <taxon>Sapindales</taxon>
        <taxon>Sapindaceae</taxon>
        <taxon>Hippocastanoideae</taxon>
        <taxon>Acereae</taxon>
        <taxon>Acer</taxon>
    </lineage>
</organism>
<dbReference type="EMBL" id="JAUESC010000382">
    <property type="protein sequence ID" value="KAK0586777.1"/>
    <property type="molecule type" value="Genomic_DNA"/>
</dbReference>